<feature type="compositionally biased region" description="Basic and acidic residues" evidence="8">
    <location>
        <begin position="498"/>
        <end position="508"/>
    </location>
</feature>
<comment type="function">
    <text evidence="7">Involved in nucleolar processing of pre-18S ribosomal RNA.</text>
</comment>
<name>A0A0D6QYS5_ARACU</name>
<feature type="compositionally biased region" description="Acidic residues" evidence="8">
    <location>
        <begin position="133"/>
        <end position="164"/>
    </location>
</feature>
<feature type="compositionally biased region" description="Acidic residues" evidence="8">
    <location>
        <begin position="267"/>
        <end position="283"/>
    </location>
</feature>
<evidence type="ECO:0000256" key="7">
    <source>
        <dbReference type="PIRNR" id="PIRNR017300"/>
    </source>
</evidence>
<protein>
    <recommendedName>
        <fullName evidence="7">U3 small nucleolar ribonucleoprotein protein MPP10</fullName>
    </recommendedName>
</protein>
<dbReference type="GO" id="GO:0005732">
    <property type="term" value="C:sno(s)RNA-containing ribonucleoprotein complex"/>
    <property type="evidence" value="ECO:0007669"/>
    <property type="project" value="UniProtKB-UniRule"/>
</dbReference>
<evidence type="ECO:0000256" key="2">
    <source>
        <dbReference type="ARBA" id="ARBA00022517"/>
    </source>
</evidence>
<evidence type="ECO:0000256" key="4">
    <source>
        <dbReference type="ARBA" id="ARBA00023242"/>
    </source>
</evidence>
<dbReference type="GO" id="GO:0032040">
    <property type="term" value="C:small-subunit processome"/>
    <property type="evidence" value="ECO:0007669"/>
    <property type="project" value="TreeGrafter"/>
</dbReference>
<feature type="compositionally biased region" description="Basic residues" evidence="8">
    <location>
        <begin position="509"/>
        <end position="519"/>
    </location>
</feature>
<dbReference type="AlphaFoldDB" id="A0A0D6QYS5"/>
<evidence type="ECO:0000256" key="6">
    <source>
        <dbReference type="ARBA" id="ARBA00029455"/>
    </source>
</evidence>
<dbReference type="PANTHER" id="PTHR17039:SF0">
    <property type="entry name" value="U3 SMALL NUCLEOLAR RIBONUCLEOPROTEIN PROTEIN MPP10"/>
    <property type="match status" value="1"/>
</dbReference>
<sequence length="593" mass="66958">MGAIELKPLETVGIKALEAIRDSEPPSWLAAPPDLARDARTASQYLFSQIVPHAPKCPLPSLLIDNFDAEQIWQQIDLQAQPLLSSLKQRLKTLHKISTSRDLRLLHGIEQKPLYGDKEADGAAAADVNMEGPDTDDASDGEEEPSDEEEEPSQSEDSQEEEDDKDGKAGGVEDRFLKINDLEKFLEEAEHQSFEPSNAEGENTDDDDDDEEEEVEDEGDDMGEEETGDDSEKDAQHEKSRKRPRYEDFFGGKKKAKLKRSSASLSESDDMESGDNNNSDDEHDEKQPKEKPSKHERQMEKIHKKMKELEKANLETKSWTMQGEVTAAKRPKNSALEVELEFEHNTRPAPVITEEVTASLEDIIKRRIVEEHFDDIQRKPALPSTAPKERIELDENKSERGLAEIYESEYMQKTGLAAAPTSSSDALKKEAALLFKRMCVKLDALSHFQFTPKPVIEDMSIQANVPALAMEEVAPMAVSEASMLAPEELFSGEGVVKEEGELTREDRKRLRAKKKRKLRAEKSNKEIKKKRQFQSKDEEHGDQERRPKQQKRAQTHYGKSSKVFADLDLAKVKDSTKLSQKKSDVPNPSFLKL</sequence>
<keyword evidence="5 7" id="KW-0687">Ribonucleoprotein</keyword>
<evidence type="ECO:0000256" key="1">
    <source>
        <dbReference type="ARBA" id="ARBA00004604"/>
    </source>
</evidence>
<feature type="region of interest" description="Disordered" evidence="8">
    <location>
        <begin position="116"/>
        <end position="302"/>
    </location>
</feature>
<feature type="compositionally biased region" description="Acidic residues" evidence="8">
    <location>
        <begin position="202"/>
        <end position="232"/>
    </location>
</feature>
<evidence type="ECO:0000313" key="9">
    <source>
        <dbReference type="EMBL" id="JAG95586.1"/>
    </source>
</evidence>
<organism evidence="9">
    <name type="scientific">Araucaria cunninghamii</name>
    <name type="common">Hoop pine</name>
    <name type="synonym">Moreton Bay pine</name>
    <dbReference type="NCBI Taxonomy" id="56994"/>
    <lineage>
        <taxon>Eukaryota</taxon>
        <taxon>Viridiplantae</taxon>
        <taxon>Streptophyta</taxon>
        <taxon>Embryophyta</taxon>
        <taxon>Tracheophyta</taxon>
        <taxon>Spermatophyta</taxon>
        <taxon>Pinopsida</taxon>
        <taxon>Pinidae</taxon>
        <taxon>Conifers II</taxon>
        <taxon>Araucariales</taxon>
        <taxon>Araucariaceae</taxon>
        <taxon>Araucaria</taxon>
    </lineage>
</organism>
<proteinExistence type="inferred from homology"/>
<dbReference type="PIRSF" id="PIRSF017300">
    <property type="entry name" value="snoRNP_Mpp10"/>
    <property type="match status" value="1"/>
</dbReference>
<feature type="compositionally biased region" description="Basic and acidic residues" evidence="8">
    <location>
        <begin position="165"/>
        <end position="193"/>
    </location>
</feature>
<accession>A0A0D6QYS5</accession>
<dbReference type="EMBL" id="GCKF01040094">
    <property type="protein sequence ID" value="JAG95586.1"/>
    <property type="molecule type" value="Transcribed_RNA"/>
</dbReference>
<keyword evidence="3 7" id="KW-0698">rRNA processing</keyword>
<evidence type="ECO:0000256" key="5">
    <source>
        <dbReference type="ARBA" id="ARBA00023274"/>
    </source>
</evidence>
<feature type="compositionally biased region" description="Basic and acidic residues" evidence="8">
    <location>
        <begin position="534"/>
        <end position="547"/>
    </location>
</feature>
<keyword evidence="2 7" id="KW-0690">Ribosome biogenesis</keyword>
<evidence type="ECO:0000256" key="3">
    <source>
        <dbReference type="ARBA" id="ARBA00022552"/>
    </source>
</evidence>
<feature type="compositionally biased region" description="Basic and acidic residues" evidence="8">
    <location>
        <begin position="284"/>
        <end position="302"/>
    </location>
</feature>
<dbReference type="Pfam" id="PF04006">
    <property type="entry name" value="Mpp10"/>
    <property type="match status" value="1"/>
</dbReference>
<reference evidence="9" key="1">
    <citation type="submission" date="2015-03" db="EMBL/GenBank/DDBJ databases">
        <title>A transcriptome of Araucaria cunninghamii, an australian fine timber species.</title>
        <authorList>
            <person name="Jing Yi C.J.Y."/>
            <person name="Yin San L.Y.S."/>
            <person name="Abdul Karim S.S."/>
            <person name="Wan Azmi N.N."/>
            <person name="Hercus R.R."/>
            <person name="Croft L.L."/>
        </authorList>
    </citation>
    <scope>NUCLEOTIDE SEQUENCE</scope>
    <source>
        <strain evidence="9">MI0301</strain>
        <tissue evidence="9">Leaf</tissue>
    </source>
</reference>
<feature type="region of interest" description="Disordered" evidence="8">
    <location>
        <begin position="498"/>
        <end position="560"/>
    </location>
</feature>
<dbReference type="GO" id="GO:0006364">
    <property type="term" value="P:rRNA processing"/>
    <property type="evidence" value="ECO:0007669"/>
    <property type="project" value="UniProtKB-KW"/>
</dbReference>
<comment type="similarity">
    <text evidence="6 7">Belongs to the MPP10 family.</text>
</comment>
<comment type="subcellular location">
    <subcellularLocation>
        <location evidence="1 7">Nucleus</location>
        <location evidence="1 7">Nucleolus</location>
    </subcellularLocation>
</comment>
<dbReference type="InterPro" id="IPR012173">
    <property type="entry name" value="Mpp10"/>
</dbReference>
<evidence type="ECO:0000256" key="8">
    <source>
        <dbReference type="SAM" id="MobiDB-lite"/>
    </source>
</evidence>
<dbReference type="PANTHER" id="PTHR17039">
    <property type="entry name" value="U3 SMALL NUCLEOLAR RIBONUCLEOPROTEIN PROTEIN MPP10"/>
    <property type="match status" value="1"/>
</dbReference>
<dbReference type="GO" id="GO:0034457">
    <property type="term" value="C:Mpp10 complex"/>
    <property type="evidence" value="ECO:0007669"/>
    <property type="project" value="UniProtKB-UniRule"/>
</dbReference>
<keyword evidence="4 7" id="KW-0539">Nucleus</keyword>